<feature type="region of interest" description="Disordered" evidence="11">
    <location>
        <begin position="1387"/>
        <end position="1635"/>
    </location>
</feature>
<feature type="compositionally biased region" description="Low complexity" evidence="11">
    <location>
        <begin position="349"/>
        <end position="365"/>
    </location>
</feature>
<name>A0A6A5SCH1_9PLEO</name>
<dbReference type="GO" id="GO:0006914">
    <property type="term" value="P:autophagy"/>
    <property type="evidence" value="ECO:0007669"/>
    <property type="project" value="UniProtKB-KW"/>
</dbReference>
<feature type="compositionally biased region" description="Acidic residues" evidence="11">
    <location>
        <begin position="152"/>
        <end position="171"/>
    </location>
</feature>
<evidence type="ECO:0000256" key="11">
    <source>
        <dbReference type="SAM" id="MobiDB-lite"/>
    </source>
</evidence>
<feature type="domain" description="Sec16 Sec23-binding" evidence="12">
    <location>
        <begin position="1039"/>
        <end position="1340"/>
    </location>
</feature>
<feature type="compositionally biased region" description="Polar residues" evidence="11">
    <location>
        <begin position="1443"/>
        <end position="1471"/>
    </location>
</feature>
<dbReference type="FunFam" id="1.25.40.1030:FF:000008">
    <property type="entry name" value="Protein transport protein sec16"/>
    <property type="match status" value="1"/>
</dbReference>
<evidence type="ECO:0000256" key="10">
    <source>
        <dbReference type="RuleBase" id="RU364101"/>
    </source>
</evidence>
<evidence type="ECO:0000256" key="7">
    <source>
        <dbReference type="ARBA" id="ARBA00023006"/>
    </source>
</evidence>
<dbReference type="Pfam" id="PF12932">
    <property type="entry name" value="Sec16"/>
    <property type="match status" value="1"/>
</dbReference>
<feature type="compositionally biased region" description="Polar residues" evidence="11">
    <location>
        <begin position="667"/>
        <end position="686"/>
    </location>
</feature>
<reference evidence="14" key="1">
    <citation type="journal article" date="2020" name="Stud. Mycol.">
        <title>101 Dothideomycetes genomes: a test case for predicting lifestyles and emergence of pathogens.</title>
        <authorList>
            <person name="Haridas S."/>
            <person name="Albert R."/>
            <person name="Binder M."/>
            <person name="Bloem J."/>
            <person name="Labutti K."/>
            <person name="Salamov A."/>
            <person name="Andreopoulos B."/>
            <person name="Baker S."/>
            <person name="Barry K."/>
            <person name="Bills G."/>
            <person name="Bluhm B."/>
            <person name="Cannon C."/>
            <person name="Castanera R."/>
            <person name="Culley D."/>
            <person name="Daum C."/>
            <person name="Ezra D."/>
            <person name="Gonzalez J."/>
            <person name="Henrissat B."/>
            <person name="Kuo A."/>
            <person name="Liang C."/>
            <person name="Lipzen A."/>
            <person name="Lutzoni F."/>
            <person name="Magnuson J."/>
            <person name="Mondo S."/>
            <person name="Nolan M."/>
            <person name="Ohm R."/>
            <person name="Pangilinan J."/>
            <person name="Park H.-J."/>
            <person name="Ramirez L."/>
            <person name="Alfaro M."/>
            <person name="Sun H."/>
            <person name="Tritt A."/>
            <person name="Yoshinaga Y."/>
            <person name="Zwiers L.-H."/>
            <person name="Turgeon B."/>
            <person name="Goodwin S."/>
            <person name="Spatafora J."/>
            <person name="Crous P."/>
            <person name="Grigoriev I."/>
        </authorList>
    </citation>
    <scope>NUCLEOTIDE SEQUENCE</scope>
    <source>
        <strain evidence="14">CBS 161.51</strain>
    </source>
</reference>
<keyword evidence="4 10" id="KW-0256">Endoplasmic reticulum</keyword>
<evidence type="ECO:0000256" key="2">
    <source>
        <dbReference type="ARBA" id="ARBA00005927"/>
    </source>
</evidence>
<dbReference type="GO" id="GO:0007030">
    <property type="term" value="P:Golgi organization"/>
    <property type="evidence" value="ECO:0007669"/>
    <property type="project" value="TreeGrafter"/>
</dbReference>
<dbReference type="GO" id="GO:0070973">
    <property type="term" value="P:protein localization to endoplasmic reticulum exit site"/>
    <property type="evidence" value="ECO:0007669"/>
    <property type="project" value="TreeGrafter"/>
</dbReference>
<feature type="compositionally biased region" description="Acidic residues" evidence="11">
    <location>
        <begin position="328"/>
        <end position="339"/>
    </location>
</feature>
<dbReference type="EMBL" id="ML976146">
    <property type="protein sequence ID" value="KAF1937274.1"/>
    <property type="molecule type" value="Genomic_DNA"/>
</dbReference>
<dbReference type="GO" id="GO:0012507">
    <property type="term" value="C:ER to Golgi transport vesicle membrane"/>
    <property type="evidence" value="ECO:0007669"/>
    <property type="project" value="TreeGrafter"/>
</dbReference>
<dbReference type="OrthoDB" id="8918678at2759"/>
<evidence type="ECO:0000313" key="15">
    <source>
        <dbReference type="Proteomes" id="UP000800038"/>
    </source>
</evidence>
<feature type="region of interest" description="Disordered" evidence="11">
    <location>
        <begin position="420"/>
        <end position="797"/>
    </location>
</feature>
<feature type="compositionally biased region" description="Low complexity" evidence="11">
    <location>
        <begin position="103"/>
        <end position="117"/>
    </location>
</feature>
<feature type="compositionally biased region" description="Low complexity" evidence="11">
    <location>
        <begin position="140"/>
        <end position="149"/>
    </location>
</feature>
<dbReference type="InterPro" id="IPR024340">
    <property type="entry name" value="Sec16_CCD"/>
</dbReference>
<gene>
    <name evidence="14" type="ORF">EJ02DRAFT_412656</name>
</gene>
<evidence type="ECO:0000256" key="5">
    <source>
        <dbReference type="ARBA" id="ARBA00022892"/>
    </source>
</evidence>
<feature type="compositionally biased region" description="Pro residues" evidence="11">
    <location>
        <begin position="612"/>
        <end position="629"/>
    </location>
</feature>
<feature type="compositionally biased region" description="Polar residues" evidence="11">
    <location>
        <begin position="782"/>
        <end position="797"/>
    </location>
</feature>
<keyword evidence="6 10" id="KW-0653">Protein transport</keyword>
<dbReference type="Pfam" id="PF12931">
    <property type="entry name" value="TPR_Sec16"/>
    <property type="match status" value="1"/>
</dbReference>
<dbReference type="PANTHER" id="PTHR13402:SF6">
    <property type="entry name" value="SECRETORY 16, ISOFORM I"/>
    <property type="match status" value="1"/>
</dbReference>
<feature type="compositionally biased region" description="Low complexity" evidence="11">
    <location>
        <begin position="1"/>
        <end position="21"/>
    </location>
</feature>
<organism evidence="14 15">
    <name type="scientific">Clathrospora elynae</name>
    <dbReference type="NCBI Taxonomy" id="706981"/>
    <lineage>
        <taxon>Eukaryota</taxon>
        <taxon>Fungi</taxon>
        <taxon>Dikarya</taxon>
        <taxon>Ascomycota</taxon>
        <taxon>Pezizomycotina</taxon>
        <taxon>Dothideomycetes</taxon>
        <taxon>Pleosporomycetidae</taxon>
        <taxon>Pleosporales</taxon>
        <taxon>Diademaceae</taxon>
        <taxon>Clathrospora</taxon>
    </lineage>
</organism>
<proteinExistence type="inferred from homology"/>
<dbReference type="Gene3D" id="1.25.40.1030">
    <property type="match status" value="1"/>
</dbReference>
<feature type="compositionally biased region" description="Low complexity" evidence="11">
    <location>
        <begin position="738"/>
        <end position="747"/>
    </location>
</feature>
<dbReference type="InterPro" id="IPR024298">
    <property type="entry name" value="Sec16_Sec23-bd"/>
</dbReference>
<dbReference type="GO" id="GO:0070971">
    <property type="term" value="C:endoplasmic reticulum exit site"/>
    <property type="evidence" value="ECO:0007669"/>
    <property type="project" value="UniProtKB-ARBA"/>
</dbReference>
<accession>A0A6A5SCH1</accession>
<dbReference type="PANTHER" id="PTHR13402">
    <property type="entry name" value="RGPR-RELATED"/>
    <property type="match status" value="1"/>
</dbReference>
<evidence type="ECO:0000256" key="9">
    <source>
        <dbReference type="ARBA" id="ARBA00024687"/>
    </source>
</evidence>
<protein>
    <recommendedName>
        <fullName evidence="10">Protein transport protein sec16</fullName>
    </recommendedName>
</protein>
<feature type="compositionally biased region" description="Acidic residues" evidence="11">
    <location>
        <begin position="257"/>
        <end position="269"/>
    </location>
</feature>
<dbReference type="Proteomes" id="UP000800038">
    <property type="component" value="Unassembled WGS sequence"/>
</dbReference>
<evidence type="ECO:0000259" key="13">
    <source>
        <dbReference type="Pfam" id="PF12932"/>
    </source>
</evidence>
<comment type="subcellular location">
    <subcellularLocation>
        <location evidence="1">Endoplasmic reticulum membrane</location>
        <topology evidence="1">Peripheral membrane protein</topology>
        <orientation evidence="1">Cytoplasmic side</orientation>
    </subcellularLocation>
</comment>
<dbReference type="CDD" id="cd09233">
    <property type="entry name" value="ACE1-Sec16-like"/>
    <property type="match status" value="1"/>
</dbReference>
<keyword evidence="8 10" id="KW-0472">Membrane</keyword>
<feature type="compositionally biased region" description="Acidic residues" evidence="11">
    <location>
        <begin position="44"/>
        <end position="68"/>
    </location>
</feature>
<feature type="compositionally biased region" description="Low complexity" evidence="11">
    <location>
        <begin position="473"/>
        <end position="491"/>
    </location>
</feature>
<feature type="compositionally biased region" description="Low complexity" evidence="11">
    <location>
        <begin position="1675"/>
        <end position="1715"/>
    </location>
</feature>
<evidence type="ECO:0000313" key="14">
    <source>
        <dbReference type="EMBL" id="KAF1937274.1"/>
    </source>
</evidence>
<dbReference type="GO" id="GO:0015031">
    <property type="term" value="P:protein transport"/>
    <property type="evidence" value="ECO:0007669"/>
    <property type="project" value="UniProtKB-KW"/>
</dbReference>
<evidence type="ECO:0000256" key="1">
    <source>
        <dbReference type="ARBA" id="ARBA00004397"/>
    </source>
</evidence>
<sequence length="1814" mass="191969">MDPEAHSSAPTPPSAASWNPALRHEKETGPAPGAKPLAQPEPESSSEDDDEEDDDESDDEESEDEDAEVPSIPTVATAPLPAGTGALGHHGAGDDSLASNGTAQAPHRAPQPQPTAAGAGGIDGAGEAALVSATQALNIAEQPAAQAKAESSEEEDDDEESEEESSEEEPAPEEHPEENYEHQGETTALEEAMTDSVKVPLVSDTEADESSGSDDDTFDLGGNAQEPPLETPLAEAVGTNVGDNIIGNTTVGGNAGEDIDWGNPEEQEDFFGAGASQTIDAAEPVDQTPGAHVVQATTESAEKNEWDLDLDLDDDFLPEKEDAPVFDLSDDDGFLEDEAPPLQQPVQPPVQASRPSSSSASRYAPQAVAVAAPAANQYAPQGQHPSTVAPAYNGFGQNVAFQQQPVRPAMASSAQSFADKTKGGYASPYDLPEDIVTTRKRPAPRTTVSAIHPTLPPPRSSSIASNLGPPRPSFASSMSEASLSPPSSAHSTRAQMSGMPPNVPLKAASQIKSPSSDFFAELPVTSKPRPSGRYTPQPTAPVQPPLQPPVLHALPQLPPKDRTASWSSLRNEVLPDASTTATPPPFRQPEQLPMFPSHPSVPTRTNSLPVPQLAPAPPSSRYSPAPPSPNARYSPVPPAAQTVNARYSPAPPQGPEGQSHARYVSEPPNTLHRTPSQPFAPRTSSPLAHHSIPQHQEGSAQHAPGHHISQSADGVPRPPFRSPLGEVSEIEEQEPTLSSRPPTGRSETPPPRSTPSSVVGSPRKRENYAPRYQPMNAAVPQRSHSQSPITSMKSPVRSLSTTDHLGAAYGLMSASVTYGALPAASSMANIIPHRRQASLNYDYIVPEDERATDPLQRWKGHPVFAWGLGGTVVTVFPKQIPRYGGGASAPMMKSSTGEIRLQSVREVLPLSEDIAKFPGPLKAKSKKKDVSSWLGRRIESLEMQLKEPGLEHSLSEDDFKRLGDRSLLWKLLQLLVDNDGRMEGSPVEAAVKKLLSPGGEEPSDTEGSYATAADIVGRSRSNTSSAQAEPTDPRAVEELQSMLMKGDREKAVWYAVDQRLWGHAMLLSSTLSKDIWKQVVQEFVRKEVKKVGRSNQPLAVLYEVFAGNHEDCIDELVPASARAGFQMVSADGVGATQNAMQGLDKWRETVALILNNRSEGDVSALLSLGRLLAQYGRVEAAHICFIFARSVVNISGVDDAQADLVLIGADHGHNPLELGINLEPILLTEVYEFALSLSSQGGSHVIPHLQNYKLAHAYQLAEYGYRADAQAYCDAIAASMKATTRISPYYNAALIANLDDLSKRLSQSPKDGSSSWISKPSMDKVGSSLLSKFNSFIAGDDENDKANIAGGAVVGPFAKIAGDSPSLTPSQSGADLYGAYSGYGAPAQPSAPTTSRYAPGNAYAPMTSSDQQRPRYEPGGRPSMESNDGLGMRALSDNYMPITPTTGLYSPTQNQLSPPSARTQAKAQSYSPLRPEYKAPQPSYGSPYMPTPPVDDSASAPAFGNGYQPSQATFDDPPPPTDSVQSYGGYEPPSSTFDAPPYNPYNPGEEDNQEEQPRKKSFMDDDEDDISKRVAALKINGGKSDADKKADEAFRKAAEADAARDNDGAGNKKGWFGGWFGKKDPNAPPGPIKAKLGEESSFYYDTDLKKWVNKKGGAADEGKPASTPPPPRAGPPGLRSSSGSAAPAAPMGGSSLGPPSAGLMRPPTSNPRSSSMPPPMNLPGSRASTPGIPESSDNESPMGGEGFAGQRFPTLARPSFGAASGPPSRPGTGLSNASSIDDLLAAGQGRKGAGARDKKKKGGRYVDVFPQKGA</sequence>
<keyword evidence="7 10" id="KW-0072">Autophagy</keyword>
<keyword evidence="15" id="KW-1185">Reference proteome</keyword>
<feature type="region of interest" description="Disordered" evidence="11">
    <location>
        <begin position="1"/>
        <end position="365"/>
    </location>
</feature>
<evidence type="ECO:0000256" key="3">
    <source>
        <dbReference type="ARBA" id="ARBA00022448"/>
    </source>
</evidence>
<feature type="compositionally biased region" description="Pro residues" evidence="11">
    <location>
        <begin position="538"/>
        <end position="548"/>
    </location>
</feature>
<comment type="function">
    <text evidence="9 10">Involved in the initiation of assembly of the COPII coat required for the formation of transport vesicles from the endoplasmic reticulum (ER) and the selection of cargo molecules. Also involved in autophagy.</text>
</comment>
<feature type="compositionally biased region" description="Basic and acidic residues" evidence="11">
    <location>
        <begin position="1584"/>
        <end position="1607"/>
    </location>
</feature>
<feature type="compositionally biased region" description="Acidic residues" evidence="11">
    <location>
        <begin position="205"/>
        <end position="218"/>
    </location>
</feature>
<dbReference type="GO" id="GO:0005789">
    <property type="term" value="C:endoplasmic reticulum membrane"/>
    <property type="evidence" value="ECO:0007669"/>
    <property type="project" value="UniProtKB-SubCell"/>
</dbReference>
<keyword evidence="3 10" id="KW-0813">Transport</keyword>
<feature type="compositionally biased region" description="Basic and acidic residues" evidence="11">
    <location>
        <begin position="172"/>
        <end position="184"/>
    </location>
</feature>
<keyword evidence="5 10" id="KW-0931">ER-Golgi transport</keyword>
<evidence type="ECO:0000256" key="6">
    <source>
        <dbReference type="ARBA" id="ARBA00022927"/>
    </source>
</evidence>
<feature type="region of interest" description="Disordered" evidence="11">
    <location>
        <begin position="1654"/>
        <end position="1814"/>
    </location>
</feature>
<evidence type="ECO:0000259" key="12">
    <source>
        <dbReference type="Pfam" id="PF12931"/>
    </source>
</evidence>
<feature type="domain" description="Sec16 central conserved" evidence="13">
    <location>
        <begin position="861"/>
        <end position="980"/>
    </location>
</feature>
<evidence type="ECO:0000256" key="8">
    <source>
        <dbReference type="ARBA" id="ARBA00023136"/>
    </source>
</evidence>
<dbReference type="GO" id="GO:0016192">
    <property type="term" value="P:vesicle-mediated transport"/>
    <property type="evidence" value="ECO:0007669"/>
    <property type="project" value="UniProtKB-KW"/>
</dbReference>
<comment type="similarity">
    <text evidence="2 10">Belongs to the SEC16 family.</text>
</comment>
<feature type="compositionally biased region" description="Acidic residues" evidence="11">
    <location>
        <begin position="307"/>
        <end position="316"/>
    </location>
</feature>
<evidence type="ECO:0000256" key="4">
    <source>
        <dbReference type="ARBA" id="ARBA00022824"/>
    </source>
</evidence>
<feature type="compositionally biased region" description="Polar residues" evidence="11">
    <location>
        <begin position="600"/>
        <end position="609"/>
    </location>
</feature>